<dbReference type="Pfam" id="PF16561">
    <property type="entry name" value="AMPK1_CBM"/>
    <property type="match status" value="1"/>
</dbReference>
<dbReference type="GO" id="GO:0031588">
    <property type="term" value="C:nucleotide-activated protein kinase complex"/>
    <property type="evidence" value="ECO:0007669"/>
    <property type="project" value="TreeGrafter"/>
</dbReference>
<gene>
    <name evidence="4" type="ORF">SAMEA4029009_CIC11G00000000361</name>
</gene>
<dbReference type="PANTHER" id="PTHR10343:SF81">
    <property type="entry name" value="CRUCIFORM DNA-RECOGNIZING PROTEIN 1-RELATED"/>
    <property type="match status" value="1"/>
</dbReference>
<feature type="region of interest" description="Disordered" evidence="2">
    <location>
        <begin position="191"/>
        <end position="242"/>
    </location>
</feature>
<dbReference type="EMBL" id="LT635768">
    <property type="protein sequence ID" value="SGZ56659.1"/>
    <property type="molecule type" value="Genomic_DNA"/>
</dbReference>
<sequence length="508" mass="52980">MDLKSSQTLIPFPTLPNIAAECLKLAHTNPSRPAGPKEVIVTGTFDNWGKTLPLVKQVDGSYELTVPLLANETILYKYVVDGEWLVNQSQHVTRDGSGIENNSLEANDLVVASSTQSKIPEAGGLSVADQATATAAATAATDGSQSSDLKTTVMPSTEGQQTTLGEPGIFVPKDPEALAAFETVRNVDPKTLNEPEEVTPVLSAEEKKKQKKKLKRTQYKARKKQQKANGTSSSEVSPEPETLDPAVVGAIGAGGLAGATGAGLAATQAHNAPETAPEASEAVPEVSEAVPVTSEPVPAATEPLPTTESVSETAPVVAESAPLVTEEVPAAPVETPVVKDVEPTIEPAINEPIENGELETSVVADEVHETPVSAEPIEETAPVASPIETAPVIAQADEVEAKEVDAAPVTKGKASYDSDDEIIIAQGGLSKEIEAQLKASDINAEEIQPTASEAKRLAEEANIDPAEAKPASKSAAAAKPAAKTSKSTKKDEKKKKSGFISKLKKLFK</sequence>
<protein>
    <submittedName>
        <fullName evidence="4">CIC11C00000000361</fullName>
    </submittedName>
</protein>
<feature type="region of interest" description="Disordered" evidence="2">
    <location>
        <begin position="334"/>
        <end position="358"/>
    </location>
</feature>
<dbReference type="SUPFAM" id="SSF81296">
    <property type="entry name" value="E set domains"/>
    <property type="match status" value="1"/>
</dbReference>
<dbReference type="CDD" id="cd02859">
    <property type="entry name" value="E_set_AMPKbeta_like_N"/>
    <property type="match status" value="1"/>
</dbReference>
<dbReference type="InterPro" id="IPR032640">
    <property type="entry name" value="AMPK1_CBM"/>
</dbReference>
<dbReference type="GO" id="GO:0005737">
    <property type="term" value="C:cytoplasm"/>
    <property type="evidence" value="ECO:0007669"/>
    <property type="project" value="TreeGrafter"/>
</dbReference>
<dbReference type="GO" id="GO:0005634">
    <property type="term" value="C:nucleus"/>
    <property type="evidence" value="ECO:0007669"/>
    <property type="project" value="TreeGrafter"/>
</dbReference>
<evidence type="ECO:0000256" key="1">
    <source>
        <dbReference type="ARBA" id="ARBA00038216"/>
    </source>
</evidence>
<dbReference type="PANTHER" id="PTHR10343">
    <property type="entry name" value="5'-AMP-ACTIVATED PROTEIN KINASE , BETA SUBUNIT"/>
    <property type="match status" value="1"/>
</dbReference>
<organism evidence="4 5">
    <name type="scientific">Sungouiella intermedia</name>
    <dbReference type="NCBI Taxonomy" id="45354"/>
    <lineage>
        <taxon>Eukaryota</taxon>
        <taxon>Fungi</taxon>
        <taxon>Dikarya</taxon>
        <taxon>Ascomycota</taxon>
        <taxon>Saccharomycotina</taxon>
        <taxon>Pichiomycetes</taxon>
        <taxon>Metschnikowiaceae</taxon>
        <taxon>Sungouiella</taxon>
    </lineage>
</organism>
<accession>A0A1L0BZI0</accession>
<name>A0A1L0BZI0_9ASCO</name>
<evidence type="ECO:0000313" key="5">
    <source>
        <dbReference type="Proteomes" id="UP000182259"/>
    </source>
</evidence>
<feature type="region of interest" description="Disordered" evidence="2">
    <location>
        <begin position="442"/>
        <end position="508"/>
    </location>
</feature>
<dbReference type="InterPro" id="IPR013783">
    <property type="entry name" value="Ig-like_fold"/>
</dbReference>
<reference evidence="4 5" key="1">
    <citation type="submission" date="2016-10" db="EMBL/GenBank/DDBJ databases">
        <authorList>
            <person name="de Groot N.N."/>
        </authorList>
    </citation>
    <scope>NUCLEOTIDE SEQUENCE [LARGE SCALE GENOMIC DNA]</scope>
    <source>
        <strain evidence="4 5">PYCC 4715</strain>
    </source>
</reference>
<dbReference type="Proteomes" id="UP000182259">
    <property type="component" value="Chromosome V"/>
</dbReference>
<feature type="region of interest" description="Disordered" evidence="2">
    <location>
        <begin position="138"/>
        <end position="171"/>
    </location>
</feature>
<proteinExistence type="inferred from homology"/>
<feature type="compositionally biased region" description="Low complexity" evidence="2">
    <location>
        <begin position="270"/>
        <end position="301"/>
    </location>
</feature>
<dbReference type="Gene3D" id="2.60.40.10">
    <property type="entry name" value="Immunoglobulins"/>
    <property type="match status" value="1"/>
</dbReference>
<feature type="domain" description="AMP-activated protein kinase glycogen-binding" evidence="3">
    <location>
        <begin position="35"/>
        <end position="107"/>
    </location>
</feature>
<dbReference type="InterPro" id="IPR050827">
    <property type="entry name" value="CRP1_MDG1_kinase"/>
</dbReference>
<dbReference type="InterPro" id="IPR014756">
    <property type="entry name" value="Ig_E-set"/>
</dbReference>
<comment type="similarity">
    <text evidence="1">Belongs to the CRP1/MDG1 family.</text>
</comment>
<feature type="compositionally biased region" description="Basic residues" evidence="2">
    <location>
        <begin position="492"/>
        <end position="508"/>
    </location>
</feature>
<dbReference type="GO" id="GO:0019901">
    <property type="term" value="F:protein kinase binding"/>
    <property type="evidence" value="ECO:0007669"/>
    <property type="project" value="TreeGrafter"/>
</dbReference>
<dbReference type="GO" id="GO:0007165">
    <property type="term" value="P:signal transduction"/>
    <property type="evidence" value="ECO:0007669"/>
    <property type="project" value="TreeGrafter"/>
</dbReference>
<dbReference type="AlphaFoldDB" id="A0A1L0BZI0"/>
<feature type="compositionally biased region" description="Low complexity" evidence="2">
    <location>
        <begin position="232"/>
        <end position="242"/>
    </location>
</feature>
<evidence type="ECO:0000259" key="3">
    <source>
        <dbReference type="Pfam" id="PF16561"/>
    </source>
</evidence>
<evidence type="ECO:0000256" key="2">
    <source>
        <dbReference type="SAM" id="MobiDB-lite"/>
    </source>
</evidence>
<feature type="compositionally biased region" description="Polar residues" evidence="2">
    <location>
        <begin position="142"/>
        <end position="164"/>
    </location>
</feature>
<feature type="region of interest" description="Disordered" evidence="2">
    <location>
        <begin position="270"/>
        <end position="315"/>
    </location>
</feature>
<feature type="compositionally biased region" description="Basic residues" evidence="2">
    <location>
        <begin position="209"/>
        <end position="226"/>
    </location>
</feature>
<evidence type="ECO:0000313" key="4">
    <source>
        <dbReference type="EMBL" id="SGZ56659.1"/>
    </source>
</evidence>
<feature type="compositionally biased region" description="Low complexity" evidence="2">
    <location>
        <begin position="468"/>
        <end position="485"/>
    </location>
</feature>